<dbReference type="GO" id="GO:0003677">
    <property type="term" value="F:DNA binding"/>
    <property type="evidence" value="ECO:0007669"/>
    <property type="project" value="InterPro"/>
</dbReference>
<dbReference type="InterPro" id="IPR013324">
    <property type="entry name" value="RNA_pol_sigma_r3/r4-like"/>
</dbReference>
<evidence type="ECO:0000256" key="2">
    <source>
        <dbReference type="ARBA" id="ARBA00023015"/>
    </source>
</evidence>
<dbReference type="EMBL" id="QWGR01000021">
    <property type="protein sequence ID" value="RIJ45656.1"/>
    <property type="molecule type" value="Genomic_DNA"/>
</dbReference>
<keyword evidence="3" id="KW-0731">Sigma factor</keyword>
<dbReference type="AlphaFoldDB" id="A0A399SNS6"/>
<dbReference type="SUPFAM" id="SSF88946">
    <property type="entry name" value="Sigma2 domain of RNA polymerase sigma factors"/>
    <property type="match status" value="1"/>
</dbReference>
<reference evidence="6 7" key="1">
    <citation type="submission" date="2018-08" db="EMBL/GenBank/DDBJ databases">
        <title>Pallidiluteibacterium maritimus gen. nov., sp. nov., isolated from coastal sediment.</title>
        <authorList>
            <person name="Zhou L.Y."/>
        </authorList>
    </citation>
    <scope>NUCLEOTIDE SEQUENCE [LARGE SCALE GENOMIC DNA]</scope>
    <source>
        <strain evidence="6 7">XSD2</strain>
    </source>
</reference>
<evidence type="ECO:0000259" key="5">
    <source>
        <dbReference type="Pfam" id="PF08281"/>
    </source>
</evidence>
<dbReference type="GO" id="GO:0016987">
    <property type="term" value="F:sigma factor activity"/>
    <property type="evidence" value="ECO:0007669"/>
    <property type="project" value="UniProtKB-KW"/>
</dbReference>
<organism evidence="6 7">
    <name type="scientific">Maribellus luteus</name>
    <dbReference type="NCBI Taxonomy" id="2305463"/>
    <lineage>
        <taxon>Bacteria</taxon>
        <taxon>Pseudomonadati</taxon>
        <taxon>Bacteroidota</taxon>
        <taxon>Bacteroidia</taxon>
        <taxon>Marinilabiliales</taxon>
        <taxon>Prolixibacteraceae</taxon>
        <taxon>Maribellus</taxon>
    </lineage>
</organism>
<dbReference type="InterPro" id="IPR013249">
    <property type="entry name" value="RNA_pol_sigma70_r4_t2"/>
</dbReference>
<keyword evidence="4" id="KW-0804">Transcription</keyword>
<keyword evidence="7" id="KW-1185">Reference proteome</keyword>
<dbReference type="PANTHER" id="PTHR43133">
    <property type="entry name" value="RNA POLYMERASE ECF-TYPE SIGMA FACTO"/>
    <property type="match status" value="1"/>
</dbReference>
<dbReference type="Proteomes" id="UP000265926">
    <property type="component" value="Unassembled WGS sequence"/>
</dbReference>
<comment type="similarity">
    <text evidence="1">Belongs to the sigma-70 factor family. ECF subfamily.</text>
</comment>
<dbReference type="SUPFAM" id="SSF88659">
    <property type="entry name" value="Sigma3 and sigma4 domains of RNA polymerase sigma factors"/>
    <property type="match status" value="1"/>
</dbReference>
<dbReference type="InterPro" id="IPR039425">
    <property type="entry name" value="RNA_pol_sigma-70-like"/>
</dbReference>
<dbReference type="NCBIfam" id="TIGR02937">
    <property type="entry name" value="sigma70-ECF"/>
    <property type="match status" value="1"/>
</dbReference>
<proteinExistence type="inferred from homology"/>
<evidence type="ECO:0000256" key="3">
    <source>
        <dbReference type="ARBA" id="ARBA00023082"/>
    </source>
</evidence>
<dbReference type="InterPro" id="IPR014284">
    <property type="entry name" value="RNA_pol_sigma-70_dom"/>
</dbReference>
<name>A0A399SNS6_9BACT</name>
<dbReference type="Gene3D" id="1.10.10.10">
    <property type="entry name" value="Winged helix-like DNA-binding domain superfamily/Winged helix DNA-binding domain"/>
    <property type="match status" value="1"/>
</dbReference>
<dbReference type="PANTHER" id="PTHR43133:SF46">
    <property type="entry name" value="RNA POLYMERASE SIGMA-70 FACTOR ECF SUBFAMILY"/>
    <property type="match status" value="1"/>
</dbReference>
<keyword evidence="2" id="KW-0805">Transcription regulation</keyword>
<evidence type="ECO:0000313" key="7">
    <source>
        <dbReference type="Proteomes" id="UP000265926"/>
    </source>
</evidence>
<dbReference type="GO" id="GO:0006352">
    <property type="term" value="P:DNA-templated transcription initiation"/>
    <property type="evidence" value="ECO:0007669"/>
    <property type="project" value="InterPro"/>
</dbReference>
<evidence type="ECO:0000313" key="6">
    <source>
        <dbReference type="EMBL" id="RIJ45656.1"/>
    </source>
</evidence>
<evidence type="ECO:0000256" key="1">
    <source>
        <dbReference type="ARBA" id="ARBA00010641"/>
    </source>
</evidence>
<comment type="caution">
    <text evidence="6">The sequence shown here is derived from an EMBL/GenBank/DDBJ whole genome shotgun (WGS) entry which is preliminary data.</text>
</comment>
<dbReference type="Pfam" id="PF08281">
    <property type="entry name" value="Sigma70_r4_2"/>
    <property type="match status" value="1"/>
</dbReference>
<sequence length="221" mass="25941">MCNKITLNSEGGKNKDYFLWKRFIDGDDKAFFLIYDQYFDTLYNYGIHFSKNNDLIKDCIHDLFLDLYKYRTHLAETDSIQFYLFRSLRRLIYKEQSKNVTISAEDKLLMQNDVTVMAYEDAIIASETKDANHKILFEAMKDLSDRQREGLSLKFEQNFSYKEIADILDISVESARTNIYRALKDLRKALKKKGISVSMLFLLLTANNLISPEKQPLTHPK</sequence>
<feature type="domain" description="RNA polymerase sigma factor 70 region 4 type 2" evidence="5">
    <location>
        <begin position="136"/>
        <end position="186"/>
    </location>
</feature>
<dbReference type="InterPro" id="IPR013325">
    <property type="entry name" value="RNA_pol_sigma_r2"/>
</dbReference>
<dbReference type="RefSeq" id="WP_119440133.1">
    <property type="nucleotide sequence ID" value="NZ_QWGR01000021.1"/>
</dbReference>
<protein>
    <submittedName>
        <fullName evidence="6">Sigma-70 family RNA polymerase sigma factor</fullName>
    </submittedName>
</protein>
<accession>A0A399SNS6</accession>
<dbReference type="InterPro" id="IPR036388">
    <property type="entry name" value="WH-like_DNA-bd_sf"/>
</dbReference>
<evidence type="ECO:0000256" key="4">
    <source>
        <dbReference type="ARBA" id="ARBA00023163"/>
    </source>
</evidence>
<gene>
    <name evidence="6" type="ORF">D1614_21860</name>
</gene>
<dbReference type="CDD" id="cd06171">
    <property type="entry name" value="Sigma70_r4"/>
    <property type="match status" value="1"/>
</dbReference>
<dbReference type="OrthoDB" id="1121921at2"/>
<dbReference type="Gene3D" id="1.10.1740.10">
    <property type="match status" value="1"/>
</dbReference>